<evidence type="ECO:0000256" key="1">
    <source>
        <dbReference type="SAM" id="MobiDB-lite"/>
    </source>
</evidence>
<feature type="region of interest" description="Disordered" evidence="1">
    <location>
        <begin position="112"/>
        <end position="149"/>
    </location>
</feature>
<dbReference type="AlphaFoldDB" id="A0A8J9YBR6"/>
<feature type="non-terminal residue" evidence="2">
    <location>
        <position position="268"/>
    </location>
</feature>
<feature type="region of interest" description="Disordered" evidence="1">
    <location>
        <begin position="1"/>
        <end position="86"/>
    </location>
</feature>
<sequence>MELQKREEEKETTEEIIPYPESSLSHNTKSIAMSSTTVRTPEARVGASTSRDCENTLQHPTTPKKSIGGQTRKSVTFQKENSSSAKRQIIDLSEDKEYIPGTLYKNAVEEESKPEIEVPMPSKKKSLMMKRRRLSEEEQSQDEESEKEEDFSCMVANLARAHSLVQNTGKIFQTISIKEDDGYINISPPGEHGLNLIKLALYPFKDCARLTKNRYWTKRTFTSLAVISGEDSPVYKSAMKLRKLITQQVMSLDNIKVEKKSQTGWKSF</sequence>
<evidence type="ECO:0000313" key="2">
    <source>
        <dbReference type="EMBL" id="CAH0721931.1"/>
    </source>
</evidence>
<dbReference type="Proteomes" id="UP000838878">
    <property type="component" value="Chromosome 3"/>
</dbReference>
<gene>
    <name evidence="2" type="ORF">BINO364_LOCUS7964</name>
</gene>
<feature type="compositionally biased region" description="Polar residues" evidence="1">
    <location>
        <begin position="47"/>
        <end position="86"/>
    </location>
</feature>
<proteinExistence type="predicted"/>
<dbReference type="EMBL" id="OV170223">
    <property type="protein sequence ID" value="CAH0721931.1"/>
    <property type="molecule type" value="Genomic_DNA"/>
</dbReference>
<evidence type="ECO:0000313" key="3">
    <source>
        <dbReference type="Proteomes" id="UP000838878"/>
    </source>
</evidence>
<keyword evidence="3" id="KW-1185">Reference proteome</keyword>
<feature type="compositionally biased region" description="Polar residues" evidence="1">
    <location>
        <begin position="22"/>
        <end position="39"/>
    </location>
</feature>
<feature type="compositionally biased region" description="Basic residues" evidence="1">
    <location>
        <begin position="122"/>
        <end position="133"/>
    </location>
</feature>
<accession>A0A8J9YBR6</accession>
<reference evidence="2" key="1">
    <citation type="submission" date="2021-12" db="EMBL/GenBank/DDBJ databases">
        <authorList>
            <person name="Martin H S."/>
        </authorList>
    </citation>
    <scope>NUCLEOTIDE SEQUENCE</scope>
</reference>
<organism evidence="2 3">
    <name type="scientific">Brenthis ino</name>
    <name type="common">lesser marbled fritillary</name>
    <dbReference type="NCBI Taxonomy" id="405034"/>
    <lineage>
        <taxon>Eukaryota</taxon>
        <taxon>Metazoa</taxon>
        <taxon>Ecdysozoa</taxon>
        <taxon>Arthropoda</taxon>
        <taxon>Hexapoda</taxon>
        <taxon>Insecta</taxon>
        <taxon>Pterygota</taxon>
        <taxon>Neoptera</taxon>
        <taxon>Endopterygota</taxon>
        <taxon>Lepidoptera</taxon>
        <taxon>Glossata</taxon>
        <taxon>Ditrysia</taxon>
        <taxon>Papilionoidea</taxon>
        <taxon>Nymphalidae</taxon>
        <taxon>Heliconiinae</taxon>
        <taxon>Argynnini</taxon>
        <taxon>Brenthis</taxon>
    </lineage>
</organism>
<feature type="compositionally biased region" description="Acidic residues" evidence="1">
    <location>
        <begin position="137"/>
        <end position="149"/>
    </location>
</feature>
<name>A0A8J9YBR6_9NEOP</name>
<dbReference type="OrthoDB" id="6885216at2759"/>
<protein>
    <submittedName>
        <fullName evidence="2">Uncharacterized protein</fullName>
    </submittedName>
</protein>